<keyword evidence="1" id="KW-0732">Signal</keyword>
<evidence type="ECO:0000313" key="2">
    <source>
        <dbReference type="EMBL" id="NAW63882.1"/>
    </source>
</evidence>
<dbReference type="Proteomes" id="UP000465712">
    <property type="component" value="Unassembled WGS sequence"/>
</dbReference>
<evidence type="ECO:0000256" key="1">
    <source>
        <dbReference type="SAM" id="SignalP"/>
    </source>
</evidence>
<sequence length="114" mass="12689">MRQLFVFLMVFASIKAYAVDMNFVSSGVSTIKIIHSYSEFGGGDVYLKLVDPETTSCPSGYWLRKTDPGFDANLSMAIAAFHAKSRVIAYGLPDEMWPGSPTGKYCHLYAIQYQ</sequence>
<protein>
    <submittedName>
        <fullName evidence="2">Uncharacterized protein</fullName>
    </submittedName>
</protein>
<feature type="chain" id="PRO_5030535780" evidence="1">
    <location>
        <begin position="19"/>
        <end position="114"/>
    </location>
</feature>
<proteinExistence type="predicted"/>
<feature type="signal peptide" evidence="1">
    <location>
        <begin position="1"/>
        <end position="18"/>
    </location>
</feature>
<organism evidence="2 3">
    <name type="scientific">Photobacterium halotolerans</name>
    <dbReference type="NCBI Taxonomy" id="265726"/>
    <lineage>
        <taxon>Bacteria</taxon>
        <taxon>Pseudomonadati</taxon>
        <taxon>Pseudomonadota</taxon>
        <taxon>Gammaproteobacteria</taxon>
        <taxon>Vibrionales</taxon>
        <taxon>Vibrionaceae</taxon>
        <taxon>Photobacterium</taxon>
    </lineage>
</organism>
<dbReference type="RefSeq" id="WP_161442343.1">
    <property type="nucleotide sequence ID" value="NZ_WXWW01000029.1"/>
</dbReference>
<accession>A0A7X4W813</accession>
<reference evidence="2 3" key="1">
    <citation type="submission" date="2017-05" db="EMBL/GenBank/DDBJ databases">
        <title>High clonality and local adaptation shapes Vibrionaceae linages within an endangered oasis.</title>
        <authorList>
            <person name="Vazquez-Rosas-Landa M."/>
        </authorList>
    </citation>
    <scope>NUCLEOTIDE SEQUENCE [LARGE SCALE GENOMIC DNA]</scope>
    <source>
        <strain evidence="2 3">P46_P4S1P180</strain>
    </source>
</reference>
<evidence type="ECO:0000313" key="3">
    <source>
        <dbReference type="Proteomes" id="UP000465712"/>
    </source>
</evidence>
<gene>
    <name evidence="2" type="ORF">CAG72_01515</name>
</gene>
<comment type="caution">
    <text evidence="2">The sequence shown here is derived from an EMBL/GenBank/DDBJ whole genome shotgun (WGS) entry which is preliminary data.</text>
</comment>
<dbReference type="EMBL" id="WXWW01000029">
    <property type="protein sequence ID" value="NAW63882.1"/>
    <property type="molecule type" value="Genomic_DNA"/>
</dbReference>
<name>A0A7X4W813_9GAMM</name>
<dbReference type="AlphaFoldDB" id="A0A7X4W813"/>